<dbReference type="PANTHER" id="PTHR22683">
    <property type="entry name" value="SPORULATION PROTEIN RELATED"/>
    <property type="match status" value="1"/>
</dbReference>
<dbReference type="Proteomes" id="UP000322634">
    <property type="component" value="Unassembled WGS sequence"/>
</dbReference>
<evidence type="ECO:0000256" key="1">
    <source>
        <dbReference type="ARBA" id="ARBA00004651"/>
    </source>
</evidence>
<dbReference type="GO" id="GO:0005886">
    <property type="term" value="C:plasma membrane"/>
    <property type="evidence" value="ECO:0007669"/>
    <property type="project" value="UniProtKB-SubCell"/>
</dbReference>
<dbReference type="InterPro" id="IPR002543">
    <property type="entry name" value="FtsK_dom"/>
</dbReference>
<accession>A0A5D0U136</accession>
<feature type="binding site" evidence="9">
    <location>
        <begin position="465"/>
        <end position="472"/>
    </location>
    <ligand>
        <name>ATP</name>
        <dbReference type="ChEBI" id="CHEBI:30616"/>
    </ligand>
</feature>
<dbReference type="InterPro" id="IPR050206">
    <property type="entry name" value="FtsK/SpoIIIE/SftA"/>
</dbReference>
<dbReference type="SUPFAM" id="SSF52540">
    <property type="entry name" value="P-loop containing nucleoside triphosphate hydrolases"/>
    <property type="match status" value="3"/>
</dbReference>
<keyword evidence="2" id="KW-1003">Cell membrane</keyword>
<dbReference type="InterPro" id="IPR023836">
    <property type="entry name" value="EccCa-like_Actinobacteria"/>
</dbReference>
<keyword evidence="8 11" id="KW-0472">Membrane</keyword>
<feature type="region of interest" description="Disordered" evidence="10">
    <location>
        <begin position="704"/>
        <end position="732"/>
    </location>
</feature>
<dbReference type="OrthoDB" id="9807790at2"/>
<evidence type="ECO:0000256" key="2">
    <source>
        <dbReference type="ARBA" id="ARBA00022475"/>
    </source>
</evidence>
<dbReference type="InterPro" id="IPR023837">
    <property type="entry name" value="EccCb-like_Actinobacteria"/>
</dbReference>
<keyword evidence="14" id="KW-1185">Reference proteome</keyword>
<protein>
    <submittedName>
        <fullName evidence="13">Type VII secretion protein EccCa</fullName>
    </submittedName>
</protein>
<evidence type="ECO:0000256" key="7">
    <source>
        <dbReference type="ARBA" id="ARBA00022989"/>
    </source>
</evidence>
<feature type="transmembrane region" description="Helical" evidence="11">
    <location>
        <begin position="21"/>
        <end position="43"/>
    </location>
</feature>
<keyword evidence="7 11" id="KW-1133">Transmembrane helix</keyword>
<feature type="domain" description="FtsK" evidence="12">
    <location>
        <begin position="442"/>
        <end position="641"/>
    </location>
</feature>
<name>A0A5D0U136_9ACTN</name>
<keyword evidence="5 9" id="KW-0547">Nucleotide-binding</keyword>
<evidence type="ECO:0000256" key="11">
    <source>
        <dbReference type="SAM" id="Phobius"/>
    </source>
</evidence>
<feature type="binding site" evidence="9">
    <location>
        <begin position="1107"/>
        <end position="1114"/>
    </location>
    <ligand>
        <name>ATP</name>
        <dbReference type="ChEBI" id="CHEBI:30616"/>
    </ligand>
</feature>
<dbReference type="EMBL" id="VSFF01000011">
    <property type="protein sequence ID" value="TYC11272.1"/>
    <property type="molecule type" value="Genomic_DNA"/>
</dbReference>
<comment type="subcellular location">
    <subcellularLocation>
        <location evidence="1">Cell membrane</location>
        <topology evidence="1">Multi-pass membrane protein</topology>
    </subcellularLocation>
</comment>
<gene>
    <name evidence="13" type="primary">eccCa</name>
    <name evidence="13" type="ORF">FXF65_30075</name>
</gene>
<dbReference type="InterPro" id="IPR003593">
    <property type="entry name" value="AAA+_ATPase"/>
</dbReference>
<evidence type="ECO:0000256" key="8">
    <source>
        <dbReference type="ARBA" id="ARBA00023136"/>
    </source>
</evidence>
<dbReference type="NCBIfam" id="TIGR03924">
    <property type="entry name" value="T7SS_EccC_a"/>
    <property type="match status" value="1"/>
</dbReference>
<evidence type="ECO:0000313" key="14">
    <source>
        <dbReference type="Proteomes" id="UP000322634"/>
    </source>
</evidence>
<keyword evidence="4" id="KW-0677">Repeat</keyword>
<dbReference type="Gene3D" id="3.40.50.300">
    <property type="entry name" value="P-loop containing nucleotide triphosphate hydrolases"/>
    <property type="match status" value="4"/>
</dbReference>
<evidence type="ECO:0000256" key="5">
    <source>
        <dbReference type="ARBA" id="ARBA00022741"/>
    </source>
</evidence>
<proteinExistence type="predicted"/>
<dbReference type="NCBIfam" id="TIGR03925">
    <property type="entry name" value="T7SS_EccC_b"/>
    <property type="match status" value="1"/>
</dbReference>
<sequence>MPEGEIVLQEPPAIPEAQGGGWIGAVTYLPMALASGAMMLVFVGPGGAVMGYLSAGLMAVAGLGMLVGMALRNSGDRKRKMNGERRDYLRYLSQIRRQVRRHAEQQIRAVHWRHPAPRSLWSAALSTRLWERRPTDDDFGEARIGVGEQRLAVRLRPPQSKPVEDLEPLCASALRRFIRAYTALPDLPTAVYLRAFARLLFRGDAEAVRGLVRAMLAQLVVFHSPEDLRLAVCVRADRRDEWDWVKWLPHAHHPEAADAAGPVRLVTDGYAELERLLGDGLADRPKFDPAARPAADEPFTVIVLDGVAPPPGARIGDTGFRNVLVLDLSGALPWKADRVTLRLEVTGERVESVGADRVGRDVPAPVGRPDALSLVRARALAKVLAPRRLGRGAAADDPLAADLDLNALLGIADPRGFEPATIWAGRSPWDRLRVPIGVAQDGAPIELDIKESAQGGMGPHGMLIGATGSGKSELLRTLVLALAATHSSETLNFVLVDFKGGATFLGLDELPHTSAVITNLADELPLVDRMQDALQGELVRRQELLRRTGHASLLDYEKARVGGAALAALPTLFVVVDEFSEMLSSRREMMDLFIMIGRLGRSLGVHLLLASQRLDEGRIHQLESHLSYRIGLRTFSVAESRSVLGVPDAYELPSSPGNGYLKAGTDGLTRFKAAYVSGSLHEGERVRHEAAVVRRQVVPYGTVYVEPPETPEPPEAEEPAETPGERPAGEAGRTTLMRVMLDRLKDAGPPAHQVWLPPLAEPPTLDEVLPSLEPDPDRGLTTVGWPGRGRLTVPLGIVDKPLDGVRDLLVADLAGGEGHVGIVGAPQSGKSTLIRTLALSLALTHTPEEVQFYVLDFGGGALTSLTGLPHVGTIASRTDRDRVVRTVAEMAALLAAREQSFTRHGVESMEDFRRRGNEPWAAADPFGDVFLIIDGWFSVRQEYEEIESVVSDLANRGLSYGIHLVVSATRWSEIRPWLRDLLASRFELHLGDPIESEVNARAAGRVPAEPGRGLTRDGMQFLAAVPRLDGARSGEDLGDALRAAVRAVADEWTGPVAPAVRMLPDEVTADSLPAPSGDLRVAIGIDQAALSPVHHDFGQQPHLMVWGDSESGKTNALRLVARAVDRRFGVDEARVMLADFRRGLYDVVPAERKLGYAVSGMALEKNVEDVVGSLRQRVPGADVSPERLARRDWWHGPRLYLLVDDYDLVGSGFDSPLKPLLDLLPLGAEIGLHLVVARSTANAVRGMMDPLMRRLWEINTPALLLSCPRDEGAFLGDVKPQLLPPGRAQYVTRRRGVSIVQTGLVAG</sequence>
<feature type="domain" description="FtsK" evidence="12">
    <location>
        <begin position="805"/>
        <end position="997"/>
    </location>
</feature>
<reference evidence="13 14" key="1">
    <citation type="submission" date="2019-08" db="EMBL/GenBank/DDBJ databases">
        <title>Actinomadura sp. nov. CYP1-5 isolated from mountain soil.</title>
        <authorList>
            <person name="Songsumanus A."/>
            <person name="Kuncharoen N."/>
            <person name="Kudo T."/>
            <person name="Yuki M."/>
            <person name="Igarashi Y."/>
            <person name="Tanasupawat S."/>
        </authorList>
    </citation>
    <scope>NUCLEOTIDE SEQUENCE [LARGE SCALE GENOMIC DNA]</scope>
    <source>
        <strain evidence="13 14">GKU157</strain>
    </source>
</reference>
<feature type="transmembrane region" description="Helical" evidence="11">
    <location>
        <begin position="49"/>
        <end position="71"/>
    </location>
</feature>
<dbReference type="InterPro" id="IPR027417">
    <property type="entry name" value="P-loop_NTPase"/>
</dbReference>
<keyword evidence="6 9" id="KW-0067">ATP-binding</keyword>
<dbReference type="PROSITE" id="PS50901">
    <property type="entry name" value="FTSK"/>
    <property type="match status" value="3"/>
</dbReference>
<evidence type="ECO:0000259" key="12">
    <source>
        <dbReference type="PROSITE" id="PS50901"/>
    </source>
</evidence>
<dbReference type="SMART" id="SM00382">
    <property type="entry name" value="AAA"/>
    <property type="match status" value="3"/>
</dbReference>
<evidence type="ECO:0000256" key="9">
    <source>
        <dbReference type="PROSITE-ProRule" id="PRU00289"/>
    </source>
</evidence>
<evidence type="ECO:0000256" key="10">
    <source>
        <dbReference type="SAM" id="MobiDB-lite"/>
    </source>
</evidence>
<organism evidence="13 14">
    <name type="scientific">Actinomadura syzygii</name>
    <dbReference type="NCBI Taxonomy" id="1427538"/>
    <lineage>
        <taxon>Bacteria</taxon>
        <taxon>Bacillati</taxon>
        <taxon>Actinomycetota</taxon>
        <taxon>Actinomycetes</taxon>
        <taxon>Streptosporangiales</taxon>
        <taxon>Thermomonosporaceae</taxon>
        <taxon>Actinomadura</taxon>
    </lineage>
</organism>
<evidence type="ECO:0000256" key="3">
    <source>
        <dbReference type="ARBA" id="ARBA00022692"/>
    </source>
</evidence>
<dbReference type="GO" id="GO:0003677">
    <property type="term" value="F:DNA binding"/>
    <property type="evidence" value="ECO:0007669"/>
    <property type="project" value="InterPro"/>
</dbReference>
<feature type="binding site" evidence="9">
    <location>
        <begin position="824"/>
        <end position="831"/>
    </location>
    <ligand>
        <name>ATP</name>
        <dbReference type="ChEBI" id="CHEBI:30616"/>
    </ligand>
</feature>
<keyword evidence="3 11" id="KW-0812">Transmembrane</keyword>
<dbReference type="Pfam" id="PF01580">
    <property type="entry name" value="FtsK_SpoIIIE"/>
    <property type="match status" value="2"/>
</dbReference>
<evidence type="ECO:0000256" key="4">
    <source>
        <dbReference type="ARBA" id="ARBA00022737"/>
    </source>
</evidence>
<evidence type="ECO:0000256" key="6">
    <source>
        <dbReference type="ARBA" id="ARBA00022840"/>
    </source>
</evidence>
<feature type="domain" description="FtsK" evidence="12">
    <location>
        <begin position="1090"/>
        <end position="1271"/>
    </location>
</feature>
<comment type="caution">
    <text evidence="13">The sequence shown here is derived from an EMBL/GenBank/DDBJ whole genome shotgun (WGS) entry which is preliminary data.</text>
</comment>
<dbReference type="PANTHER" id="PTHR22683:SF1">
    <property type="entry name" value="TYPE VII SECRETION SYSTEM PROTEIN ESSC"/>
    <property type="match status" value="1"/>
</dbReference>
<dbReference type="GO" id="GO:0005524">
    <property type="term" value="F:ATP binding"/>
    <property type="evidence" value="ECO:0007669"/>
    <property type="project" value="UniProtKB-UniRule"/>
</dbReference>
<evidence type="ECO:0000313" key="13">
    <source>
        <dbReference type="EMBL" id="TYC11272.1"/>
    </source>
</evidence>